<evidence type="ECO:0000313" key="2">
    <source>
        <dbReference type="WBParaSite" id="jg23578"/>
    </source>
</evidence>
<dbReference type="AlphaFoldDB" id="A0A915DW41"/>
<dbReference type="Proteomes" id="UP000887574">
    <property type="component" value="Unplaced"/>
</dbReference>
<sequence>MLRPLSLHSPCLSFPLYVCAPSINNTLVDTTATNTTIAFTADAATQLETTFKPGSLVFKVDQQLKRVIGLEPDVKSAMTLMVKEACNQLWEKDGTGWESELQVSDSFDFLEVFTDSGLCVVKMSPM</sequence>
<organism evidence="1 2">
    <name type="scientific">Ditylenchus dipsaci</name>
    <dbReference type="NCBI Taxonomy" id="166011"/>
    <lineage>
        <taxon>Eukaryota</taxon>
        <taxon>Metazoa</taxon>
        <taxon>Ecdysozoa</taxon>
        <taxon>Nematoda</taxon>
        <taxon>Chromadorea</taxon>
        <taxon>Rhabditida</taxon>
        <taxon>Tylenchina</taxon>
        <taxon>Tylenchomorpha</taxon>
        <taxon>Sphaerularioidea</taxon>
        <taxon>Anguinidae</taxon>
        <taxon>Anguininae</taxon>
        <taxon>Ditylenchus</taxon>
    </lineage>
</organism>
<reference evidence="2" key="1">
    <citation type="submission" date="2022-11" db="UniProtKB">
        <authorList>
            <consortium name="WormBaseParasite"/>
        </authorList>
    </citation>
    <scope>IDENTIFICATION</scope>
</reference>
<protein>
    <submittedName>
        <fullName evidence="2">Uncharacterized protein</fullName>
    </submittedName>
</protein>
<proteinExistence type="predicted"/>
<accession>A0A915DW41</accession>
<keyword evidence="1" id="KW-1185">Reference proteome</keyword>
<name>A0A915DW41_9BILA</name>
<evidence type="ECO:0000313" key="1">
    <source>
        <dbReference type="Proteomes" id="UP000887574"/>
    </source>
</evidence>
<dbReference type="WBParaSite" id="jg23578">
    <property type="protein sequence ID" value="jg23578"/>
    <property type="gene ID" value="jg23578"/>
</dbReference>